<name>A0A6S7J7X6_PARCT</name>
<protein>
    <submittedName>
        <fullName evidence="2">Uncharacterized protein</fullName>
    </submittedName>
</protein>
<dbReference type="AlphaFoldDB" id="A0A6S7J7X6"/>
<feature type="compositionally biased region" description="Basic and acidic residues" evidence="1">
    <location>
        <begin position="130"/>
        <end position="144"/>
    </location>
</feature>
<evidence type="ECO:0000313" key="3">
    <source>
        <dbReference type="Proteomes" id="UP001152795"/>
    </source>
</evidence>
<evidence type="ECO:0000313" key="2">
    <source>
        <dbReference type="EMBL" id="CAB4026084.1"/>
    </source>
</evidence>
<feature type="region of interest" description="Disordered" evidence="1">
    <location>
        <begin position="74"/>
        <end position="95"/>
    </location>
</feature>
<dbReference type="Proteomes" id="UP001152795">
    <property type="component" value="Unassembled WGS sequence"/>
</dbReference>
<feature type="region of interest" description="Disordered" evidence="1">
    <location>
        <begin position="110"/>
        <end position="157"/>
    </location>
</feature>
<accession>A0A6S7J7X6</accession>
<proteinExistence type="predicted"/>
<sequence length="251" mass="28318">MTWLKLWDNRRTHIVEAYRPLYNAPNVNLTEASHASMEHCGGCNLSLVDAAYYDISESLRLAQMLQAYGDGAVKAGSGPSTADQQAKEYSREKRRTESYIRQLDEFVADNIPPIGDPRPLENTTYSVNEDASHRPSKGAKDRNDTPPTRTRVKGSKDFQKSLELAKVMRGKYKVERTILPSPTNSSFHLRSPDGSLYTIEISKVPKCDSPYSSAKKGTVCKHRIFILVEKCGVDFNSRLLWQTSFRNEEVP</sequence>
<dbReference type="EMBL" id="CACRXK020014001">
    <property type="protein sequence ID" value="CAB4026084.1"/>
    <property type="molecule type" value="Genomic_DNA"/>
</dbReference>
<reference evidence="2" key="1">
    <citation type="submission" date="2020-04" db="EMBL/GenBank/DDBJ databases">
        <authorList>
            <person name="Alioto T."/>
            <person name="Alioto T."/>
            <person name="Gomez Garrido J."/>
        </authorList>
    </citation>
    <scope>NUCLEOTIDE SEQUENCE</scope>
    <source>
        <strain evidence="2">A484AB</strain>
    </source>
</reference>
<gene>
    <name evidence="2" type="ORF">PACLA_8A007016</name>
</gene>
<comment type="caution">
    <text evidence="2">The sequence shown here is derived from an EMBL/GenBank/DDBJ whole genome shotgun (WGS) entry which is preliminary data.</text>
</comment>
<keyword evidence="3" id="KW-1185">Reference proteome</keyword>
<organism evidence="2 3">
    <name type="scientific">Paramuricea clavata</name>
    <name type="common">Red gorgonian</name>
    <name type="synonym">Violescent sea-whip</name>
    <dbReference type="NCBI Taxonomy" id="317549"/>
    <lineage>
        <taxon>Eukaryota</taxon>
        <taxon>Metazoa</taxon>
        <taxon>Cnidaria</taxon>
        <taxon>Anthozoa</taxon>
        <taxon>Octocorallia</taxon>
        <taxon>Malacalcyonacea</taxon>
        <taxon>Plexauridae</taxon>
        <taxon>Paramuricea</taxon>
    </lineage>
</organism>
<evidence type="ECO:0000256" key="1">
    <source>
        <dbReference type="SAM" id="MobiDB-lite"/>
    </source>
</evidence>
<feature type="compositionally biased region" description="Basic and acidic residues" evidence="1">
    <location>
        <begin position="85"/>
        <end position="95"/>
    </location>
</feature>